<reference evidence="2" key="1">
    <citation type="submission" date="2016-11" db="UniProtKB">
        <authorList>
            <consortium name="WormBaseParasite"/>
        </authorList>
    </citation>
    <scope>IDENTIFICATION</scope>
</reference>
<dbReference type="WBParaSite" id="L893_g16011.t1">
    <property type="protein sequence ID" value="L893_g16011.t1"/>
    <property type="gene ID" value="L893_g16011"/>
</dbReference>
<name>A0A1I7YG71_9BILA</name>
<keyword evidence="1" id="KW-1185">Reference proteome</keyword>
<accession>A0A1I7YG71</accession>
<sequence length="111" mass="12095">VTLAKKKGNDWSSPKCSLLDVRLTPFDFCPNSSENCDVLSSPPRLPTLSLSCFCIPAASSNSNPKRNQTVAVGDKVELGSDSTVSQKVTFRFFDTRLTIRLVLISENGSQL</sequence>
<dbReference type="AlphaFoldDB" id="A0A1I7YG71"/>
<evidence type="ECO:0000313" key="1">
    <source>
        <dbReference type="Proteomes" id="UP000095287"/>
    </source>
</evidence>
<protein>
    <submittedName>
        <fullName evidence="2">Vesicle-fusing ATPase</fullName>
    </submittedName>
</protein>
<dbReference type="Proteomes" id="UP000095287">
    <property type="component" value="Unplaced"/>
</dbReference>
<organism evidence="1 2">
    <name type="scientific">Steinernema glaseri</name>
    <dbReference type="NCBI Taxonomy" id="37863"/>
    <lineage>
        <taxon>Eukaryota</taxon>
        <taxon>Metazoa</taxon>
        <taxon>Ecdysozoa</taxon>
        <taxon>Nematoda</taxon>
        <taxon>Chromadorea</taxon>
        <taxon>Rhabditida</taxon>
        <taxon>Tylenchina</taxon>
        <taxon>Panagrolaimomorpha</taxon>
        <taxon>Strongyloidoidea</taxon>
        <taxon>Steinernematidae</taxon>
        <taxon>Steinernema</taxon>
    </lineage>
</organism>
<evidence type="ECO:0000313" key="2">
    <source>
        <dbReference type="WBParaSite" id="L893_g16011.t1"/>
    </source>
</evidence>
<proteinExistence type="predicted"/>